<comment type="caution">
    <text evidence="4">The sequence shown here is derived from an EMBL/GenBank/DDBJ whole genome shotgun (WGS) entry which is preliminary data.</text>
</comment>
<evidence type="ECO:0000256" key="1">
    <source>
        <dbReference type="ARBA" id="ARBA00000274"/>
    </source>
</evidence>
<accession>A0A840RA19</accession>
<protein>
    <recommendedName>
        <fullName evidence="3">Cytokinin riboside 5'-monophosphate phosphoribohydrolase</fullName>
        <ecNumber evidence="3">3.2.2.n1</ecNumber>
    </recommendedName>
</protein>
<name>A0A840RA19_9NEIS</name>
<dbReference type="NCBIfam" id="TIGR00730">
    <property type="entry name" value="Rossman fold protein, TIGR00730 family"/>
    <property type="match status" value="1"/>
</dbReference>
<dbReference type="InterPro" id="IPR005269">
    <property type="entry name" value="LOG"/>
</dbReference>
<dbReference type="SUPFAM" id="SSF102405">
    <property type="entry name" value="MCP/YpsA-like"/>
    <property type="match status" value="1"/>
</dbReference>
<gene>
    <name evidence="4" type="ORF">HNQ50_000467</name>
</gene>
<dbReference type="RefSeq" id="WP_184097121.1">
    <property type="nucleotide sequence ID" value="NZ_JACHHN010000001.1"/>
</dbReference>
<dbReference type="GO" id="GO:0005829">
    <property type="term" value="C:cytosol"/>
    <property type="evidence" value="ECO:0007669"/>
    <property type="project" value="TreeGrafter"/>
</dbReference>
<evidence type="ECO:0000256" key="3">
    <source>
        <dbReference type="RuleBase" id="RU363015"/>
    </source>
</evidence>
<dbReference type="AlphaFoldDB" id="A0A840RA19"/>
<dbReference type="EMBL" id="JACHHN010000001">
    <property type="protein sequence ID" value="MBB5189757.1"/>
    <property type="molecule type" value="Genomic_DNA"/>
</dbReference>
<dbReference type="Gene3D" id="3.40.50.450">
    <property type="match status" value="1"/>
</dbReference>
<evidence type="ECO:0000313" key="4">
    <source>
        <dbReference type="EMBL" id="MBB5189757.1"/>
    </source>
</evidence>
<dbReference type="GO" id="GO:0008714">
    <property type="term" value="F:AMP nucleosidase activity"/>
    <property type="evidence" value="ECO:0007669"/>
    <property type="project" value="UniProtKB-EC"/>
</dbReference>
<dbReference type="Proteomes" id="UP000543030">
    <property type="component" value="Unassembled WGS sequence"/>
</dbReference>
<dbReference type="GO" id="GO:0009691">
    <property type="term" value="P:cytokinin biosynthetic process"/>
    <property type="evidence" value="ECO:0007669"/>
    <property type="project" value="UniProtKB-UniRule"/>
</dbReference>
<dbReference type="PANTHER" id="PTHR31223:SF70">
    <property type="entry name" value="LOG FAMILY PROTEIN YJL055W"/>
    <property type="match status" value="1"/>
</dbReference>
<comment type="catalytic activity">
    <reaction evidence="1">
        <text>AMP + H2O = D-ribose 5-phosphate + adenine</text>
        <dbReference type="Rhea" id="RHEA:20129"/>
        <dbReference type="ChEBI" id="CHEBI:15377"/>
        <dbReference type="ChEBI" id="CHEBI:16708"/>
        <dbReference type="ChEBI" id="CHEBI:78346"/>
        <dbReference type="ChEBI" id="CHEBI:456215"/>
        <dbReference type="EC" id="3.2.2.4"/>
    </reaction>
</comment>
<keyword evidence="3" id="KW-0378">Hydrolase</keyword>
<keyword evidence="5" id="KW-1185">Reference proteome</keyword>
<evidence type="ECO:0000256" key="2">
    <source>
        <dbReference type="ARBA" id="ARBA00006763"/>
    </source>
</evidence>
<dbReference type="EC" id="3.2.2.n1" evidence="3"/>
<evidence type="ECO:0000313" key="5">
    <source>
        <dbReference type="Proteomes" id="UP000543030"/>
    </source>
</evidence>
<organism evidence="4 5">
    <name type="scientific">Silvimonas terrae</name>
    <dbReference type="NCBI Taxonomy" id="300266"/>
    <lineage>
        <taxon>Bacteria</taxon>
        <taxon>Pseudomonadati</taxon>
        <taxon>Pseudomonadota</taxon>
        <taxon>Betaproteobacteria</taxon>
        <taxon>Neisseriales</taxon>
        <taxon>Chitinibacteraceae</taxon>
        <taxon>Silvimonas</taxon>
    </lineage>
</organism>
<keyword evidence="3" id="KW-0203">Cytokinin biosynthesis</keyword>
<comment type="similarity">
    <text evidence="2 3">Belongs to the LOG family.</text>
</comment>
<reference evidence="4 5" key="1">
    <citation type="submission" date="2020-08" db="EMBL/GenBank/DDBJ databases">
        <title>Genomic Encyclopedia of Type Strains, Phase IV (KMG-IV): sequencing the most valuable type-strain genomes for metagenomic binning, comparative biology and taxonomic classification.</title>
        <authorList>
            <person name="Goeker M."/>
        </authorList>
    </citation>
    <scope>NUCLEOTIDE SEQUENCE [LARGE SCALE GENOMIC DNA]</scope>
    <source>
        <strain evidence="4 5">DSM 18233</strain>
    </source>
</reference>
<dbReference type="PANTHER" id="PTHR31223">
    <property type="entry name" value="LOG FAMILY PROTEIN YJL055W"/>
    <property type="match status" value="1"/>
</dbReference>
<sequence length="195" mass="20936">MKSVVVFCGSRKGERPEYLAAARELGQVLAERELTLVYGGGRVGLMGAVAEAALDAGGKVIGVIPAFMRERELALAQCTELIVVDSMHTRKARMAELGDAFIAMAGGFGTFDELFEILTWGQIGIHGKPVGLLNTAGYYTGLYQFLGQTVTEGFVHDGELAKLQMADTPTALVERLAATPVLPARWQKADLFSKT</sequence>
<dbReference type="InterPro" id="IPR031100">
    <property type="entry name" value="LOG_fam"/>
</dbReference>
<dbReference type="Pfam" id="PF03641">
    <property type="entry name" value="Lysine_decarbox"/>
    <property type="match status" value="1"/>
</dbReference>
<proteinExistence type="inferred from homology"/>